<dbReference type="EMBL" id="ACKS01000031">
    <property type="protein sequence ID" value="EFA44914.1"/>
    <property type="molecule type" value="Genomic_DNA"/>
</dbReference>
<evidence type="ECO:0000256" key="1">
    <source>
        <dbReference type="SAM" id="MobiDB-lite"/>
    </source>
</evidence>
<dbReference type="AlphaFoldDB" id="D1PUS5"/>
<gene>
    <name evidence="2" type="ORF">HMPREF0645_0710</name>
</gene>
<dbReference type="HOGENOM" id="CLU_3028433_0_0_10"/>
<feature type="region of interest" description="Disordered" evidence="1">
    <location>
        <begin position="34"/>
        <end position="55"/>
    </location>
</feature>
<evidence type="ECO:0000313" key="2">
    <source>
        <dbReference type="EMBL" id="EFA44914.1"/>
    </source>
</evidence>
<sequence length="55" mass="6312">MTFLHPLSTIRTKQEVKLELRNNAPTIFQTYSPNADRQARYKQTKRAGSILLPAP</sequence>
<keyword evidence="3" id="KW-1185">Reference proteome</keyword>
<accession>D1PUS5</accession>
<dbReference type="Proteomes" id="UP000003160">
    <property type="component" value="Unassembled WGS sequence"/>
</dbReference>
<reference evidence="2 3" key="1">
    <citation type="submission" date="2009-10" db="EMBL/GenBank/DDBJ databases">
        <authorList>
            <person name="Qin X."/>
            <person name="Bachman B."/>
            <person name="Battles P."/>
            <person name="Bell A."/>
            <person name="Bess C."/>
            <person name="Bickham C."/>
            <person name="Chaboub L."/>
            <person name="Chen D."/>
            <person name="Coyle M."/>
            <person name="Deiros D.R."/>
            <person name="Dinh H."/>
            <person name="Forbes L."/>
            <person name="Fowler G."/>
            <person name="Francisco L."/>
            <person name="Fu Q."/>
            <person name="Gubbala S."/>
            <person name="Hale W."/>
            <person name="Han Y."/>
            <person name="Hemphill L."/>
            <person name="Highlander S.K."/>
            <person name="Hirani K."/>
            <person name="Hogues M."/>
            <person name="Jackson L."/>
            <person name="Jakkamsetti A."/>
            <person name="Javaid M."/>
            <person name="Jiang H."/>
            <person name="Korchina V."/>
            <person name="Kovar C."/>
            <person name="Lara F."/>
            <person name="Lee S."/>
            <person name="Mata R."/>
            <person name="Mathew T."/>
            <person name="Moen C."/>
            <person name="Morales K."/>
            <person name="Munidasa M."/>
            <person name="Nazareth L."/>
            <person name="Ngo R."/>
            <person name="Nguyen L."/>
            <person name="Okwuonu G."/>
            <person name="Ongeri F."/>
            <person name="Patil S."/>
            <person name="Petrosino J."/>
            <person name="Pham C."/>
            <person name="Pham P."/>
            <person name="Pu L.-L."/>
            <person name="Puazo M."/>
            <person name="Raj R."/>
            <person name="Reid J."/>
            <person name="Rouhana J."/>
            <person name="Saada N."/>
            <person name="Shang Y."/>
            <person name="Simmons D."/>
            <person name="Thornton R."/>
            <person name="Warren J."/>
            <person name="Weissenberger G."/>
            <person name="Zhang J."/>
            <person name="Zhang L."/>
            <person name="Zhou C."/>
            <person name="Zhu D."/>
            <person name="Muzny D."/>
            <person name="Worley K."/>
            <person name="Gibbs R."/>
        </authorList>
    </citation>
    <scope>NUCLEOTIDE SEQUENCE [LARGE SCALE GENOMIC DNA]</scope>
    <source>
        <strain evidence="2 3">DSM 17361</strain>
    </source>
</reference>
<evidence type="ECO:0000313" key="3">
    <source>
        <dbReference type="Proteomes" id="UP000003160"/>
    </source>
</evidence>
<comment type="caution">
    <text evidence="2">The sequence shown here is derived from an EMBL/GenBank/DDBJ whole genome shotgun (WGS) entry which is preliminary data.</text>
</comment>
<protein>
    <submittedName>
        <fullName evidence="2">Uncharacterized protein</fullName>
    </submittedName>
</protein>
<proteinExistence type="predicted"/>
<organism evidence="2 3">
    <name type="scientific">Hallella bergensis DSM 17361</name>
    <dbReference type="NCBI Taxonomy" id="585502"/>
    <lineage>
        <taxon>Bacteria</taxon>
        <taxon>Pseudomonadati</taxon>
        <taxon>Bacteroidota</taxon>
        <taxon>Bacteroidia</taxon>
        <taxon>Bacteroidales</taxon>
        <taxon>Prevotellaceae</taxon>
        <taxon>Hallella</taxon>
    </lineage>
</organism>
<name>D1PUS5_9BACT</name>